<comment type="caution">
    <text evidence="5">The sequence shown here is derived from an EMBL/GenBank/DDBJ whole genome shotgun (WGS) entry which is preliminary data.</text>
</comment>
<protein>
    <submittedName>
        <fullName evidence="5">Methyltransferase domain-containing protein</fullName>
    </submittedName>
</protein>
<evidence type="ECO:0000256" key="4">
    <source>
        <dbReference type="ARBA" id="ARBA00022691"/>
    </source>
</evidence>
<gene>
    <name evidence="5" type="ORF">E5L68_003395</name>
</gene>
<dbReference type="PROSITE" id="PS51585">
    <property type="entry name" value="SAM_MT_TPMT"/>
    <property type="match status" value="1"/>
</dbReference>
<keyword evidence="1" id="KW-0597">Phosphoprotein</keyword>
<dbReference type="CDD" id="cd02440">
    <property type="entry name" value="AdoMet_MTases"/>
    <property type="match status" value="1"/>
</dbReference>
<dbReference type="InterPro" id="IPR029063">
    <property type="entry name" value="SAM-dependent_MTases_sf"/>
</dbReference>
<keyword evidence="6" id="KW-1185">Reference proteome</keyword>
<dbReference type="Gene3D" id="3.40.50.150">
    <property type="entry name" value="Vaccinia Virus protein VP39"/>
    <property type="match status" value="1"/>
</dbReference>
<name>A0ABW9JGW8_9SPHI</name>
<dbReference type="SUPFAM" id="SSF53335">
    <property type="entry name" value="S-adenosyl-L-methionine-dependent methyltransferases"/>
    <property type="match status" value="1"/>
</dbReference>
<proteinExistence type="predicted"/>
<evidence type="ECO:0000313" key="6">
    <source>
        <dbReference type="Proteomes" id="UP001517367"/>
    </source>
</evidence>
<dbReference type="Proteomes" id="UP001517367">
    <property type="component" value="Unassembled WGS sequence"/>
</dbReference>
<dbReference type="GO" id="GO:0008168">
    <property type="term" value="F:methyltransferase activity"/>
    <property type="evidence" value="ECO:0007669"/>
    <property type="project" value="UniProtKB-KW"/>
</dbReference>
<organism evidence="5 6">
    <name type="scientific">Pedobacter helvus</name>
    <dbReference type="NCBI Taxonomy" id="2563444"/>
    <lineage>
        <taxon>Bacteria</taxon>
        <taxon>Pseudomonadati</taxon>
        <taxon>Bacteroidota</taxon>
        <taxon>Sphingobacteriia</taxon>
        <taxon>Sphingobacteriales</taxon>
        <taxon>Sphingobacteriaceae</taxon>
        <taxon>Pedobacter</taxon>
    </lineage>
</organism>
<keyword evidence="4" id="KW-0949">S-adenosyl-L-methionine</keyword>
<evidence type="ECO:0000256" key="3">
    <source>
        <dbReference type="ARBA" id="ARBA00022679"/>
    </source>
</evidence>
<dbReference type="InterPro" id="IPR008854">
    <property type="entry name" value="TPMT"/>
</dbReference>
<dbReference type="PANTHER" id="PTHR32183">
    <property type="match status" value="1"/>
</dbReference>
<evidence type="ECO:0000256" key="1">
    <source>
        <dbReference type="ARBA" id="ARBA00022553"/>
    </source>
</evidence>
<dbReference type="EMBL" id="SRMP02000002">
    <property type="protein sequence ID" value="MFN0290418.1"/>
    <property type="molecule type" value="Genomic_DNA"/>
</dbReference>
<dbReference type="RefSeq" id="WP_138729646.1">
    <property type="nucleotide sequence ID" value="NZ_SRMP02000002.1"/>
</dbReference>
<accession>A0ABW9JGW8</accession>
<evidence type="ECO:0000313" key="5">
    <source>
        <dbReference type="EMBL" id="MFN0290418.1"/>
    </source>
</evidence>
<keyword evidence="2 5" id="KW-0489">Methyltransferase</keyword>
<dbReference type="Pfam" id="PF05724">
    <property type="entry name" value="TPMT"/>
    <property type="match status" value="1"/>
</dbReference>
<sequence>MQQQNQLDQSFWNSRWQNQQTGWDIGMASPAIIAYMAQYLNKNAAILIPGCGNAHEANWLLENGFTNITLIDIAPKAVAMLKAKYDKTPVINVILGDFFEHTGQYDLIIEQTFFCAIDPKLREKYVAQSSALLKPKGKIIGLLFSIDFERNGPPFGGNTSEYQALFEKHFSIKAIENCYNSIKPRANTEVFINFVKK</sequence>
<dbReference type="PANTHER" id="PTHR32183:SF6">
    <property type="entry name" value="CYSTEINE SULFINATE DESULFINASE_CYSTEINE DESULFURASE AND RELATED ENZYMES"/>
    <property type="match status" value="1"/>
</dbReference>
<keyword evidence="3" id="KW-0808">Transferase</keyword>
<evidence type="ECO:0000256" key="2">
    <source>
        <dbReference type="ARBA" id="ARBA00022603"/>
    </source>
</evidence>
<reference evidence="5 6" key="1">
    <citation type="submission" date="2024-12" db="EMBL/GenBank/DDBJ databases">
        <authorList>
            <person name="Hu S."/>
        </authorList>
    </citation>
    <scope>NUCLEOTIDE SEQUENCE [LARGE SCALE GENOMIC DNA]</scope>
    <source>
        <strain evidence="5 6">P-25</strain>
    </source>
</reference>
<dbReference type="GO" id="GO:0032259">
    <property type="term" value="P:methylation"/>
    <property type="evidence" value="ECO:0007669"/>
    <property type="project" value="UniProtKB-KW"/>
</dbReference>